<accession>M2U3H9</accession>
<feature type="chain" id="PRO_5004027265" description="Secreted protein" evidence="1">
    <location>
        <begin position="23"/>
        <end position="96"/>
    </location>
</feature>
<dbReference type="OrthoDB" id="9966436at2"/>
<protein>
    <recommendedName>
        <fullName evidence="4">Secreted protein</fullName>
    </recommendedName>
</protein>
<dbReference type="Proteomes" id="UP000011717">
    <property type="component" value="Unassembled WGS sequence"/>
</dbReference>
<evidence type="ECO:0000313" key="3">
    <source>
        <dbReference type="Proteomes" id="UP000011717"/>
    </source>
</evidence>
<sequence length="96" mass="9466">MNSFSKLAFAGAISVLALSACGDSDDNAAPAGSAVNRELAEEGIDFDASTMDAMSVDVVAGGAPAQADPSTADAGIEMLQQDAATAEGAPEDETAE</sequence>
<feature type="signal peptide" evidence="1">
    <location>
        <begin position="1"/>
        <end position="22"/>
    </location>
</feature>
<name>M2U3H9_9SPHN</name>
<keyword evidence="1" id="KW-0732">Signal</keyword>
<dbReference type="RefSeq" id="WP_008602820.1">
    <property type="nucleotide sequence ID" value="NZ_AMRV01000007.1"/>
</dbReference>
<evidence type="ECO:0000256" key="1">
    <source>
        <dbReference type="SAM" id="SignalP"/>
    </source>
</evidence>
<evidence type="ECO:0008006" key="4">
    <source>
        <dbReference type="Google" id="ProtNLM"/>
    </source>
</evidence>
<gene>
    <name evidence="2" type="ORF">C725_2214</name>
</gene>
<reference evidence="2 3" key="1">
    <citation type="journal article" date="2013" name="Genome Announc.">
        <title>Draft Genome Sequence of Strain JLT2015T, Belonging to the Family Sphingomonadaceae of the Alphaproteobacteria.</title>
        <authorList>
            <person name="Tang K."/>
            <person name="Liu K."/>
            <person name="Li S."/>
            <person name="Jiao N."/>
        </authorList>
    </citation>
    <scope>NUCLEOTIDE SEQUENCE [LARGE SCALE GENOMIC DNA]</scope>
    <source>
        <strain evidence="2 3">JLT2015</strain>
    </source>
</reference>
<dbReference type="PROSITE" id="PS51257">
    <property type="entry name" value="PROKAR_LIPOPROTEIN"/>
    <property type="match status" value="1"/>
</dbReference>
<dbReference type="AlphaFoldDB" id="M2U3H9"/>
<evidence type="ECO:0000313" key="2">
    <source>
        <dbReference type="EMBL" id="EMD82493.1"/>
    </source>
</evidence>
<organism evidence="2 3">
    <name type="scientific">Pacificimonas flava</name>
    <dbReference type="NCBI Taxonomy" id="1234595"/>
    <lineage>
        <taxon>Bacteria</taxon>
        <taxon>Pseudomonadati</taxon>
        <taxon>Pseudomonadota</taxon>
        <taxon>Alphaproteobacteria</taxon>
        <taxon>Sphingomonadales</taxon>
        <taxon>Sphingosinicellaceae</taxon>
        <taxon>Pacificimonas</taxon>
    </lineage>
</organism>
<comment type="caution">
    <text evidence="2">The sequence shown here is derived from an EMBL/GenBank/DDBJ whole genome shotgun (WGS) entry which is preliminary data.</text>
</comment>
<dbReference type="EMBL" id="AMRV01000007">
    <property type="protein sequence ID" value="EMD82493.1"/>
    <property type="molecule type" value="Genomic_DNA"/>
</dbReference>
<proteinExistence type="predicted"/>
<keyword evidence="3" id="KW-1185">Reference proteome</keyword>